<dbReference type="AlphaFoldDB" id="A0A2S6A5L0"/>
<comment type="caution">
    <text evidence="5">The sequence shown here is derived from an EMBL/GenBank/DDBJ whole genome shotgun (WGS) entry which is preliminary data.</text>
</comment>
<keyword evidence="1" id="KW-0805">Transcription regulation</keyword>
<dbReference type="InterPro" id="IPR036390">
    <property type="entry name" value="WH_DNA-bd_sf"/>
</dbReference>
<evidence type="ECO:0000313" key="6">
    <source>
        <dbReference type="Proteomes" id="UP000238356"/>
    </source>
</evidence>
<dbReference type="PANTHER" id="PTHR33204">
    <property type="entry name" value="TRANSCRIPTIONAL REGULATOR, MARR FAMILY"/>
    <property type="match status" value="1"/>
</dbReference>
<dbReference type="Proteomes" id="UP000238356">
    <property type="component" value="Unassembled WGS sequence"/>
</dbReference>
<protein>
    <submittedName>
        <fullName evidence="5">Transcriptional regulator</fullName>
    </submittedName>
</protein>
<organism evidence="5 6">
    <name type="scientific">Nocardia nova</name>
    <dbReference type="NCBI Taxonomy" id="37330"/>
    <lineage>
        <taxon>Bacteria</taxon>
        <taxon>Bacillati</taxon>
        <taxon>Actinomycetota</taxon>
        <taxon>Actinomycetes</taxon>
        <taxon>Mycobacteriales</taxon>
        <taxon>Nocardiaceae</taxon>
        <taxon>Nocardia</taxon>
    </lineage>
</organism>
<dbReference type="PROSITE" id="PS51118">
    <property type="entry name" value="HTH_HXLR"/>
    <property type="match status" value="1"/>
</dbReference>
<name>A0A2S6A5L0_9NOCA</name>
<dbReference type="SUPFAM" id="SSF46785">
    <property type="entry name" value="Winged helix' DNA-binding domain"/>
    <property type="match status" value="1"/>
</dbReference>
<keyword evidence="6" id="KW-1185">Reference proteome</keyword>
<evidence type="ECO:0000256" key="3">
    <source>
        <dbReference type="ARBA" id="ARBA00023163"/>
    </source>
</evidence>
<sequence length="178" mass="19596">MQAVGEGGVVSEEQLSEQRSGCPINAAVEVVGDRWTMLVLRDIMFGDRRHFRQLQSRSEEGIASNILADRLKTLVDAGLLTRDEVRRGQRATYSLTEPAIQLVPVLAALSSWGLRHRPTTPGLRVRAELLEAGGPQLWAEFMDELRERHLGIARPDTGKPTATERLAEAYAQAVAAEA</sequence>
<gene>
    <name evidence="5" type="ORF">C5F51_16725</name>
</gene>
<dbReference type="InterPro" id="IPR002577">
    <property type="entry name" value="HTH_HxlR"/>
</dbReference>
<dbReference type="Gene3D" id="1.10.10.10">
    <property type="entry name" value="Winged helix-like DNA-binding domain superfamily/Winged helix DNA-binding domain"/>
    <property type="match status" value="1"/>
</dbReference>
<evidence type="ECO:0000259" key="4">
    <source>
        <dbReference type="PROSITE" id="PS51118"/>
    </source>
</evidence>
<keyword evidence="2" id="KW-0238">DNA-binding</keyword>
<keyword evidence="3" id="KW-0804">Transcription</keyword>
<accession>A0A2S6A5L0</accession>
<dbReference type="Pfam" id="PF01638">
    <property type="entry name" value="HxlR"/>
    <property type="match status" value="1"/>
</dbReference>
<evidence type="ECO:0000256" key="1">
    <source>
        <dbReference type="ARBA" id="ARBA00023015"/>
    </source>
</evidence>
<proteinExistence type="predicted"/>
<dbReference type="GO" id="GO:0003677">
    <property type="term" value="F:DNA binding"/>
    <property type="evidence" value="ECO:0007669"/>
    <property type="project" value="UniProtKB-KW"/>
</dbReference>
<evidence type="ECO:0000313" key="5">
    <source>
        <dbReference type="EMBL" id="PPJ27669.1"/>
    </source>
</evidence>
<evidence type="ECO:0000256" key="2">
    <source>
        <dbReference type="ARBA" id="ARBA00023125"/>
    </source>
</evidence>
<feature type="domain" description="HTH hxlR-type" evidence="4">
    <location>
        <begin position="22"/>
        <end position="121"/>
    </location>
</feature>
<reference evidence="5 6" key="1">
    <citation type="submission" date="2018-02" db="EMBL/GenBank/DDBJ databases">
        <title>8 Nocardia nova and 1 Nocardia cyriacigeorgica strain used for evolution to TMP-SMX.</title>
        <authorList>
            <person name="Mehta H."/>
            <person name="Weng J."/>
            <person name="Shamoo Y."/>
        </authorList>
    </citation>
    <scope>NUCLEOTIDE SEQUENCE [LARGE SCALE GENOMIC DNA]</scope>
    <source>
        <strain evidence="5 6">BAA2227</strain>
    </source>
</reference>
<dbReference type="InterPro" id="IPR036388">
    <property type="entry name" value="WH-like_DNA-bd_sf"/>
</dbReference>
<dbReference type="EMBL" id="PSZD01000009">
    <property type="protein sequence ID" value="PPJ27669.1"/>
    <property type="molecule type" value="Genomic_DNA"/>
</dbReference>
<dbReference type="PANTHER" id="PTHR33204:SF18">
    <property type="entry name" value="TRANSCRIPTIONAL REGULATORY PROTEIN"/>
    <property type="match status" value="1"/>
</dbReference>